<dbReference type="RefSeq" id="WP_328586554.1">
    <property type="nucleotide sequence ID" value="NZ_CYSD01000042.1"/>
</dbReference>
<feature type="signal peptide" evidence="1">
    <location>
        <begin position="1"/>
        <end position="27"/>
    </location>
</feature>
<sequence length="159" mass="16802">MIQTLARSAIAIGAALLAPVVMSPAHAQSITVEELDPLGDGQDDGARLTTLQPAQSVEQGRADSGALGELRALDKVNGHTQTSELPVGGSAQMFGVLVTLHECRYPADNPTGDAYGFVTIRNPQSGAVKFQGWMVASSPALNALDDRRYDVWLLRCKSA</sequence>
<dbReference type="EMBL" id="CYSD01000042">
    <property type="protein sequence ID" value="CUH81380.1"/>
    <property type="molecule type" value="Genomic_DNA"/>
</dbReference>
<dbReference type="STRING" id="928856.SAMN04488049_102225"/>
<dbReference type="Pfam" id="PF09923">
    <property type="entry name" value="DUF2155"/>
    <property type="match status" value="1"/>
</dbReference>
<gene>
    <name evidence="2" type="ORF">TRM7557_03389</name>
</gene>
<keyword evidence="1" id="KW-0732">Signal</keyword>
<organism evidence="2 3">
    <name type="scientific">Tritonibacter multivorans</name>
    <dbReference type="NCBI Taxonomy" id="928856"/>
    <lineage>
        <taxon>Bacteria</taxon>
        <taxon>Pseudomonadati</taxon>
        <taxon>Pseudomonadota</taxon>
        <taxon>Alphaproteobacteria</taxon>
        <taxon>Rhodobacterales</taxon>
        <taxon>Paracoccaceae</taxon>
        <taxon>Tritonibacter</taxon>
    </lineage>
</organism>
<dbReference type="AlphaFoldDB" id="A0A0P1GXL7"/>
<accession>A0A0P1GXL7</accession>
<proteinExistence type="predicted"/>
<dbReference type="InterPro" id="IPR019225">
    <property type="entry name" value="DUF2155"/>
</dbReference>
<evidence type="ECO:0000313" key="3">
    <source>
        <dbReference type="Proteomes" id="UP000052022"/>
    </source>
</evidence>
<evidence type="ECO:0008006" key="4">
    <source>
        <dbReference type="Google" id="ProtNLM"/>
    </source>
</evidence>
<feature type="chain" id="PRO_5006063855" description="DUF2155 domain-containing protein" evidence="1">
    <location>
        <begin position="28"/>
        <end position="159"/>
    </location>
</feature>
<name>A0A0P1GXL7_9RHOB</name>
<evidence type="ECO:0000256" key="1">
    <source>
        <dbReference type="SAM" id="SignalP"/>
    </source>
</evidence>
<reference evidence="2 3" key="1">
    <citation type="submission" date="2015-09" db="EMBL/GenBank/DDBJ databases">
        <authorList>
            <consortium name="Swine Surveillance"/>
        </authorList>
    </citation>
    <scope>NUCLEOTIDE SEQUENCE [LARGE SCALE GENOMIC DNA]</scope>
    <source>
        <strain evidence="2 3">CECT 7557</strain>
    </source>
</reference>
<evidence type="ECO:0000313" key="2">
    <source>
        <dbReference type="EMBL" id="CUH81380.1"/>
    </source>
</evidence>
<protein>
    <recommendedName>
        <fullName evidence="4">DUF2155 domain-containing protein</fullName>
    </recommendedName>
</protein>
<keyword evidence="3" id="KW-1185">Reference proteome</keyword>
<dbReference type="Proteomes" id="UP000052022">
    <property type="component" value="Unassembled WGS sequence"/>
</dbReference>